<dbReference type="PANTHER" id="PTHR42985">
    <property type="entry name" value="SODIUM-COUPLED MONOCARBOXYLATE TRANSPORTER"/>
    <property type="match status" value="1"/>
</dbReference>
<keyword evidence="6 14" id="KW-1133">Transmembrane helix</keyword>
<feature type="transmembrane region" description="Helical" evidence="14">
    <location>
        <begin position="122"/>
        <end position="139"/>
    </location>
</feature>
<keyword evidence="11" id="KW-0739">Sodium transport</keyword>
<accession>A0ABQ9FNE1</accession>
<dbReference type="InterPro" id="IPR051163">
    <property type="entry name" value="Sodium:Solute_Symporter_SSF"/>
</dbReference>
<keyword evidence="9 14" id="KW-0472">Membrane</keyword>
<keyword evidence="10" id="KW-0325">Glycoprotein</keyword>
<comment type="catalytic activity">
    <reaction evidence="12">
        <text>iodide(out) + 2 Na(+)(out) = iodide(in) + 2 Na(+)(in)</text>
        <dbReference type="Rhea" id="RHEA:71207"/>
        <dbReference type="ChEBI" id="CHEBI:16382"/>
        <dbReference type="ChEBI" id="CHEBI:29101"/>
    </reaction>
</comment>
<reference evidence="15 16" key="1">
    <citation type="submission" date="2022-12" db="EMBL/GenBank/DDBJ databases">
        <title>Chromosome-level genome of Tegillarca granosa.</title>
        <authorList>
            <person name="Kim J."/>
        </authorList>
    </citation>
    <scope>NUCLEOTIDE SEQUENCE [LARGE SCALE GENOMIC DNA]</scope>
    <source>
        <strain evidence="15">Teg-2019</strain>
        <tissue evidence="15">Adductor muscle</tissue>
    </source>
</reference>
<evidence type="ECO:0008006" key="17">
    <source>
        <dbReference type="Google" id="ProtNLM"/>
    </source>
</evidence>
<dbReference type="Proteomes" id="UP001217089">
    <property type="component" value="Unassembled WGS sequence"/>
</dbReference>
<dbReference type="PROSITE" id="PS00456">
    <property type="entry name" value="NA_SOLUT_SYMP_1"/>
    <property type="match status" value="1"/>
</dbReference>
<organism evidence="15 16">
    <name type="scientific">Tegillarca granosa</name>
    <name type="common">Malaysian cockle</name>
    <name type="synonym">Anadara granosa</name>
    <dbReference type="NCBI Taxonomy" id="220873"/>
    <lineage>
        <taxon>Eukaryota</taxon>
        <taxon>Metazoa</taxon>
        <taxon>Spiralia</taxon>
        <taxon>Lophotrochozoa</taxon>
        <taxon>Mollusca</taxon>
        <taxon>Bivalvia</taxon>
        <taxon>Autobranchia</taxon>
        <taxon>Pteriomorphia</taxon>
        <taxon>Arcoida</taxon>
        <taxon>Arcoidea</taxon>
        <taxon>Arcidae</taxon>
        <taxon>Tegillarca</taxon>
    </lineage>
</organism>
<feature type="transmembrane region" description="Helical" evidence="14">
    <location>
        <begin position="176"/>
        <end position="194"/>
    </location>
</feature>
<keyword evidence="16" id="KW-1185">Reference proteome</keyword>
<proteinExistence type="inferred from homology"/>
<feature type="transmembrane region" description="Helical" evidence="14">
    <location>
        <begin position="379"/>
        <end position="397"/>
    </location>
</feature>
<keyword evidence="3" id="KW-0813">Transport</keyword>
<evidence type="ECO:0000256" key="14">
    <source>
        <dbReference type="SAM" id="Phobius"/>
    </source>
</evidence>
<evidence type="ECO:0000256" key="6">
    <source>
        <dbReference type="ARBA" id="ARBA00022989"/>
    </source>
</evidence>
<dbReference type="Gene3D" id="1.20.1730.10">
    <property type="entry name" value="Sodium/glucose cotransporter"/>
    <property type="match status" value="2"/>
</dbReference>
<feature type="transmembrane region" description="Helical" evidence="14">
    <location>
        <begin position="61"/>
        <end position="79"/>
    </location>
</feature>
<gene>
    <name evidence="15" type="ORF">KUTeg_003889</name>
</gene>
<sequence>MSSEMKYSFQTGETHTFSVVDYVLFALMLVVSAAIGLFYAIKDRRRQNTNDFLMAGGNMHAFPVALSLLASFMSAITLLGTPAEMYNYTTMYWWIGLSYLFVVFGAAHIFLPVFYRLKVTSAYELLYMALVLYAPSLALNAVTGFTLWGSVISVGVVCTLYTTIGGMKAVLWTDTFQVGMMFAGLLAVLIRGSIEIGGFGNAWEKAYESGRVVFDDFSPDPIVRHSVWSLVIGGTFTWVAIYGVNQAQVQRCCTCPTLKKAQIAMWLNFPGLCLILYFSCLIGIVVYGLYSQCDPFTFKLVQTSDQLLPLFVMDVLGYLTGFPGLFVACLFSGALSFGLWSSLSRINIHCAALKLFGMIGGPLLGVFILGMIFPWANEWGAYTGLISGLALMFWIGIGSEIYKPNNPKSPISTAGCNWNLTTTTAMTTSMTSLSTMQTTFTDQFYNNGTDIIESNPLQRLYSLSYIWFSATAVLWVVGIGLIVSFITGRRKPEEIDPKLMCPLFDILFPYLPEKIRKPFRFGVKFEKVKGKVHGREGFYNLRYF</sequence>
<keyword evidence="8" id="KW-0406">Ion transport</keyword>
<feature type="transmembrane region" description="Helical" evidence="14">
    <location>
        <begin position="91"/>
        <end position="115"/>
    </location>
</feature>
<comment type="subcellular location">
    <subcellularLocation>
        <location evidence="1">Cell membrane</location>
        <topology evidence="1">Multi-pass membrane protein</topology>
    </subcellularLocation>
</comment>
<dbReference type="InterPro" id="IPR001734">
    <property type="entry name" value="Na/solute_symporter"/>
</dbReference>
<dbReference type="Pfam" id="PF00474">
    <property type="entry name" value="SSF"/>
    <property type="match status" value="1"/>
</dbReference>
<name>A0ABQ9FNE1_TEGGR</name>
<evidence type="ECO:0000256" key="12">
    <source>
        <dbReference type="ARBA" id="ARBA00036099"/>
    </source>
</evidence>
<keyword evidence="7" id="KW-0915">Sodium</keyword>
<dbReference type="InterPro" id="IPR038377">
    <property type="entry name" value="Na/Glc_symporter_sf"/>
</dbReference>
<evidence type="ECO:0000256" key="2">
    <source>
        <dbReference type="ARBA" id="ARBA00006434"/>
    </source>
</evidence>
<dbReference type="InterPro" id="IPR018212">
    <property type="entry name" value="Na/solute_symporter_CS"/>
</dbReference>
<evidence type="ECO:0000256" key="8">
    <source>
        <dbReference type="ARBA" id="ARBA00023065"/>
    </source>
</evidence>
<comment type="similarity">
    <text evidence="2 13">Belongs to the sodium:solute symporter (SSF) (TC 2.A.21) family.</text>
</comment>
<feature type="transmembrane region" description="Helical" evidence="14">
    <location>
        <begin position="145"/>
        <end position="164"/>
    </location>
</feature>
<evidence type="ECO:0000256" key="4">
    <source>
        <dbReference type="ARBA" id="ARBA00022475"/>
    </source>
</evidence>
<feature type="transmembrane region" description="Helical" evidence="14">
    <location>
        <begin position="227"/>
        <end position="245"/>
    </location>
</feature>
<evidence type="ECO:0000256" key="13">
    <source>
        <dbReference type="RuleBase" id="RU362091"/>
    </source>
</evidence>
<comment type="caution">
    <text evidence="15">The sequence shown here is derived from an EMBL/GenBank/DDBJ whole genome shotgun (WGS) entry which is preliminary data.</text>
</comment>
<evidence type="ECO:0000313" key="15">
    <source>
        <dbReference type="EMBL" id="KAJ8318798.1"/>
    </source>
</evidence>
<dbReference type="PANTHER" id="PTHR42985:SF2">
    <property type="entry name" value="SODIUM-DEPENDENT MULTIVITAMIN TRANSPORTER"/>
    <property type="match status" value="1"/>
</dbReference>
<evidence type="ECO:0000313" key="16">
    <source>
        <dbReference type="Proteomes" id="UP001217089"/>
    </source>
</evidence>
<evidence type="ECO:0000256" key="10">
    <source>
        <dbReference type="ARBA" id="ARBA00023180"/>
    </source>
</evidence>
<evidence type="ECO:0000256" key="5">
    <source>
        <dbReference type="ARBA" id="ARBA00022692"/>
    </source>
</evidence>
<evidence type="ECO:0000256" key="3">
    <source>
        <dbReference type="ARBA" id="ARBA00022448"/>
    </source>
</evidence>
<dbReference type="CDD" id="cd11492">
    <property type="entry name" value="SLC5sbd_NIS-SMVT"/>
    <property type="match status" value="1"/>
</dbReference>
<feature type="transmembrane region" description="Helical" evidence="14">
    <location>
        <begin position="465"/>
        <end position="486"/>
    </location>
</feature>
<dbReference type="EMBL" id="JARBDR010000214">
    <property type="protein sequence ID" value="KAJ8318798.1"/>
    <property type="molecule type" value="Genomic_DNA"/>
</dbReference>
<keyword evidence="4" id="KW-1003">Cell membrane</keyword>
<dbReference type="PROSITE" id="PS50283">
    <property type="entry name" value="NA_SOLUT_SYMP_3"/>
    <property type="match status" value="1"/>
</dbReference>
<feature type="transmembrane region" description="Helical" evidence="14">
    <location>
        <begin position="266"/>
        <end position="290"/>
    </location>
</feature>
<evidence type="ECO:0000256" key="9">
    <source>
        <dbReference type="ARBA" id="ARBA00023136"/>
    </source>
</evidence>
<feature type="transmembrane region" description="Helical" evidence="14">
    <location>
        <begin position="352"/>
        <end position="373"/>
    </location>
</feature>
<feature type="transmembrane region" description="Helical" evidence="14">
    <location>
        <begin position="20"/>
        <end position="41"/>
    </location>
</feature>
<evidence type="ECO:0000256" key="1">
    <source>
        <dbReference type="ARBA" id="ARBA00004651"/>
    </source>
</evidence>
<protein>
    <recommendedName>
        <fullName evidence="17">Sodium-coupled monocarboxylate transporter 1</fullName>
    </recommendedName>
</protein>
<feature type="transmembrane region" description="Helical" evidence="14">
    <location>
        <begin position="315"/>
        <end position="340"/>
    </location>
</feature>
<keyword evidence="5 14" id="KW-0812">Transmembrane</keyword>
<evidence type="ECO:0000256" key="7">
    <source>
        <dbReference type="ARBA" id="ARBA00023053"/>
    </source>
</evidence>
<evidence type="ECO:0000256" key="11">
    <source>
        <dbReference type="ARBA" id="ARBA00023201"/>
    </source>
</evidence>